<gene>
    <name evidence="1" type="ORF">MANES_05G204650v8</name>
</gene>
<sequence length="55" mass="6307">MARAQKQMNATGSIFFTEAKKNWSERTQRKGHWEWNHCSELADIVSSLQIGNGIN</sequence>
<accession>A0ACB7HQY3</accession>
<reference evidence="2" key="1">
    <citation type="journal article" date="2016" name="Nat. Biotechnol.">
        <title>Sequencing wild and cultivated cassava and related species reveals extensive interspecific hybridization and genetic diversity.</title>
        <authorList>
            <person name="Bredeson J.V."/>
            <person name="Lyons J.B."/>
            <person name="Prochnik S.E."/>
            <person name="Wu G.A."/>
            <person name="Ha C.M."/>
            <person name="Edsinger-Gonzales E."/>
            <person name="Grimwood J."/>
            <person name="Schmutz J."/>
            <person name="Rabbi I.Y."/>
            <person name="Egesi C."/>
            <person name="Nauluvula P."/>
            <person name="Lebot V."/>
            <person name="Ndunguru J."/>
            <person name="Mkamilo G."/>
            <person name="Bart R.S."/>
            <person name="Setter T.L."/>
            <person name="Gleadow R.M."/>
            <person name="Kulakow P."/>
            <person name="Ferguson M.E."/>
            <person name="Rounsley S."/>
            <person name="Rokhsar D.S."/>
        </authorList>
    </citation>
    <scope>NUCLEOTIDE SEQUENCE [LARGE SCALE GENOMIC DNA]</scope>
    <source>
        <strain evidence="2">cv. AM560-2</strain>
    </source>
</reference>
<name>A0ACB7HQY3_MANES</name>
<organism evidence="1 2">
    <name type="scientific">Manihot esculenta</name>
    <name type="common">Cassava</name>
    <name type="synonym">Jatropha manihot</name>
    <dbReference type="NCBI Taxonomy" id="3983"/>
    <lineage>
        <taxon>Eukaryota</taxon>
        <taxon>Viridiplantae</taxon>
        <taxon>Streptophyta</taxon>
        <taxon>Embryophyta</taxon>
        <taxon>Tracheophyta</taxon>
        <taxon>Spermatophyta</taxon>
        <taxon>Magnoliopsida</taxon>
        <taxon>eudicotyledons</taxon>
        <taxon>Gunneridae</taxon>
        <taxon>Pentapetalae</taxon>
        <taxon>rosids</taxon>
        <taxon>fabids</taxon>
        <taxon>Malpighiales</taxon>
        <taxon>Euphorbiaceae</taxon>
        <taxon>Crotonoideae</taxon>
        <taxon>Manihoteae</taxon>
        <taxon>Manihot</taxon>
    </lineage>
</organism>
<dbReference type="Proteomes" id="UP000091857">
    <property type="component" value="Chromosome 5"/>
</dbReference>
<proteinExistence type="predicted"/>
<comment type="caution">
    <text evidence="1">The sequence shown here is derived from an EMBL/GenBank/DDBJ whole genome shotgun (WGS) entry which is preliminary data.</text>
</comment>
<keyword evidence="2" id="KW-1185">Reference proteome</keyword>
<dbReference type="EMBL" id="CM004391">
    <property type="protein sequence ID" value="KAG8655027.1"/>
    <property type="molecule type" value="Genomic_DNA"/>
</dbReference>
<evidence type="ECO:0000313" key="1">
    <source>
        <dbReference type="EMBL" id="KAG8655027.1"/>
    </source>
</evidence>
<evidence type="ECO:0000313" key="2">
    <source>
        <dbReference type="Proteomes" id="UP000091857"/>
    </source>
</evidence>
<protein>
    <submittedName>
        <fullName evidence="1">Uncharacterized protein</fullName>
    </submittedName>
</protein>